<evidence type="ECO:0000256" key="2">
    <source>
        <dbReference type="SAM" id="SignalP"/>
    </source>
</evidence>
<evidence type="ECO:0000313" key="3">
    <source>
        <dbReference type="EMBL" id="MBB5857056.1"/>
    </source>
</evidence>
<dbReference type="EMBL" id="JACHMX010000001">
    <property type="protein sequence ID" value="MBB5857056.1"/>
    <property type="molecule type" value="Genomic_DNA"/>
</dbReference>
<proteinExistence type="predicted"/>
<evidence type="ECO:0000256" key="1">
    <source>
        <dbReference type="SAM" id="MobiDB-lite"/>
    </source>
</evidence>
<accession>A0A841BAM2</accession>
<evidence type="ECO:0008006" key="5">
    <source>
        <dbReference type="Google" id="ProtNLM"/>
    </source>
</evidence>
<protein>
    <recommendedName>
        <fullName evidence="5">Beta-xylosidase</fullName>
    </recommendedName>
</protein>
<feature type="signal peptide" evidence="2">
    <location>
        <begin position="1"/>
        <end position="26"/>
    </location>
</feature>
<keyword evidence="2" id="KW-0732">Signal</keyword>
<dbReference type="Gene3D" id="2.115.10.20">
    <property type="entry name" value="Glycosyl hydrolase domain, family 43"/>
    <property type="match status" value="1"/>
</dbReference>
<keyword evidence="4" id="KW-1185">Reference proteome</keyword>
<evidence type="ECO:0000313" key="4">
    <source>
        <dbReference type="Proteomes" id="UP000580861"/>
    </source>
</evidence>
<sequence>MRLFRGGRRPARVVVALLAVGALLMACSDGHTQSQADGKGGGIGGVQLTPGEKPRPMDVELATSDPRAGGGVVAAGDQDAVYNYGPTVMRDGGRLRMWWCSQYGSAPPPGDDILYAQSPSLDGPFTGPSGGGPAAVFSGAPGGFDGMHTCDPSVIKVGSTYYMYYTGAAGDHALGNSIGLATSPDGLAWTRAAGGQPIIGPAHDVHRANNVYGAGQPSAVYLDGWFYVLFTDTTAKAAGWNGAGQFLLRAKDAAFSQGVETLGEQGFVPKPSTVSPRTRSLVDGFSTDLMWVGALDAFVIAHETDNGTTLTFWTRDFSAQPYRPAIIPGAWKEGPGLVRRPDGHAPLSSGDVCDRVPFDVVRATIVGGAGAPTDLKHFGLDVRGSRACDGDARTRIAFEGVAMPSPQRTIDLVADGKLVRVDRRSVAAALAGEVLDQRLEPVGKFPQAARLSAGARMVHAPGRGVGVVLDGKLFAVPDAGAAALNDSTVEEISDQAWDGFPAGFPLAG</sequence>
<gene>
    <name evidence="3" type="ORF">HDA45_007143</name>
</gene>
<dbReference type="AlphaFoldDB" id="A0A841BAM2"/>
<dbReference type="SUPFAM" id="SSF75005">
    <property type="entry name" value="Arabinanase/levansucrase/invertase"/>
    <property type="match status" value="1"/>
</dbReference>
<comment type="caution">
    <text evidence="3">The sequence shown here is derived from an EMBL/GenBank/DDBJ whole genome shotgun (WGS) entry which is preliminary data.</text>
</comment>
<organism evidence="3 4">
    <name type="scientific">Amycolatopsis umgeniensis</name>
    <dbReference type="NCBI Taxonomy" id="336628"/>
    <lineage>
        <taxon>Bacteria</taxon>
        <taxon>Bacillati</taxon>
        <taxon>Actinomycetota</taxon>
        <taxon>Actinomycetes</taxon>
        <taxon>Pseudonocardiales</taxon>
        <taxon>Pseudonocardiaceae</taxon>
        <taxon>Amycolatopsis</taxon>
    </lineage>
</organism>
<feature type="region of interest" description="Disordered" evidence="1">
    <location>
        <begin position="31"/>
        <end position="57"/>
    </location>
</feature>
<feature type="chain" id="PRO_5039115568" description="Beta-xylosidase" evidence="2">
    <location>
        <begin position="27"/>
        <end position="508"/>
    </location>
</feature>
<dbReference type="PROSITE" id="PS51257">
    <property type="entry name" value="PROKAR_LIPOPROTEIN"/>
    <property type="match status" value="1"/>
</dbReference>
<dbReference type="InterPro" id="IPR023296">
    <property type="entry name" value="Glyco_hydro_beta-prop_sf"/>
</dbReference>
<dbReference type="Proteomes" id="UP000580861">
    <property type="component" value="Unassembled WGS sequence"/>
</dbReference>
<reference evidence="3 4" key="1">
    <citation type="submission" date="2020-08" db="EMBL/GenBank/DDBJ databases">
        <title>Sequencing the genomes of 1000 actinobacteria strains.</title>
        <authorList>
            <person name="Klenk H.-P."/>
        </authorList>
    </citation>
    <scope>NUCLEOTIDE SEQUENCE [LARGE SCALE GENOMIC DNA]</scope>
    <source>
        <strain evidence="3 4">DSM 45272</strain>
    </source>
</reference>
<name>A0A841BAM2_9PSEU</name>